<protein>
    <submittedName>
        <fullName evidence="5">Ribosomal large subunit pseudouridine synthase F</fullName>
        <ecNumber evidence="5">5.4.99.-</ecNumber>
    </submittedName>
</protein>
<dbReference type="InterPro" id="IPR018496">
    <property type="entry name" value="PsdUridine_synth_RsuA/RluB_CS"/>
</dbReference>
<dbReference type="EC" id="5.4.99.-" evidence="5"/>
<dbReference type="CDD" id="cd00165">
    <property type="entry name" value="S4"/>
    <property type="match status" value="1"/>
</dbReference>
<organism evidence="5">
    <name type="scientific">uncultured Polaribacter sp</name>
    <dbReference type="NCBI Taxonomy" id="174711"/>
    <lineage>
        <taxon>Bacteria</taxon>
        <taxon>Pseudomonadati</taxon>
        <taxon>Bacteroidota</taxon>
        <taxon>Flavobacteriia</taxon>
        <taxon>Flavobacteriales</taxon>
        <taxon>Flavobacteriaceae</taxon>
        <taxon>environmental samples</taxon>
    </lineage>
</organism>
<dbReference type="GO" id="GO:0000455">
    <property type="term" value="P:enzyme-directed rRNA pseudouridine synthesis"/>
    <property type="evidence" value="ECO:0007669"/>
    <property type="project" value="UniProtKB-ARBA"/>
</dbReference>
<dbReference type="InterPro" id="IPR036986">
    <property type="entry name" value="S4_RNA-bd_sf"/>
</dbReference>
<dbReference type="PANTHER" id="PTHR47683">
    <property type="entry name" value="PSEUDOURIDINE SYNTHASE FAMILY PROTEIN-RELATED"/>
    <property type="match status" value="1"/>
</dbReference>
<comment type="similarity">
    <text evidence="1">Belongs to the pseudouridine synthase RsuA family.</text>
</comment>
<name>F4MLD8_9FLAO</name>
<evidence type="ECO:0000256" key="2">
    <source>
        <dbReference type="ARBA" id="ARBA00023235"/>
    </source>
</evidence>
<dbReference type="InterPro" id="IPR002942">
    <property type="entry name" value="S4_RNA-bd"/>
</dbReference>
<evidence type="ECO:0000256" key="3">
    <source>
        <dbReference type="PROSITE-ProRule" id="PRU00182"/>
    </source>
</evidence>
<keyword evidence="2 5" id="KW-0413">Isomerase</keyword>
<dbReference type="PANTHER" id="PTHR47683:SF2">
    <property type="entry name" value="RNA-BINDING S4 DOMAIN-CONTAINING PROTEIN"/>
    <property type="match status" value="1"/>
</dbReference>
<evidence type="ECO:0000313" key="5">
    <source>
        <dbReference type="EMBL" id="CBL80499.1"/>
    </source>
</evidence>
<sequence length="164" mass="18488">METNNQQSINLNKYISSSGVCSRREAEKFIKEGRITINGKKTQLGNRVGKKDVVKFDGRLVEPKNITLYIALNKPVGIVSTTDDREPNNIVQHVNYPERLFPIGRLDKPSEGLIFLTNDGDIVNKILRAGNNHEKEYFVSVDKSITDDFIASMGNGIPIFRNCY</sequence>
<dbReference type="Gene3D" id="3.10.290.10">
    <property type="entry name" value="RNA-binding S4 domain"/>
    <property type="match status" value="1"/>
</dbReference>
<dbReference type="EMBL" id="FQ032801">
    <property type="protein sequence ID" value="CBL80499.1"/>
    <property type="molecule type" value="Genomic_DNA"/>
</dbReference>
<dbReference type="GO" id="GO:0003723">
    <property type="term" value="F:RNA binding"/>
    <property type="evidence" value="ECO:0007669"/>
    <property type="project" value="UniProtKB-KW"/>
</dbReference>
<dbReference type="SMART" id="SM00363">
    <property type="entry name" value="S4"/>
    <property type="match status" value="1"/>
</dbReference>
<dbReference type="Gene3D" id="3.30.70.580">
    <property type="entry name" value="Pseudouridine synthase I, catalytic domain, N-terminal subdomain"/>
    <property type="match status" value="1"/>
</dbReference>
<dbReference type="Pfam" id="PF00849">
    <property type="entry name" value="PseudoU_synth_2"/>
    <property type="match status" value="1"/>
</dbReference>
<reference evidence="5" key="2">
    <citation type="journal article" date="2012" name="Environ. Microbiol.">
        <title>Genomic content of uncultured Bacteroidetes from contrasting oceanic provinces in the North Atlantic Ocean.</title>
        <authorList>
            <person name="Gomez-Pereira P.R."/>
            <person name="Schuler M."/>
            <person name="Fuchs B.M."/>
            <person name="Bennke C."/>
            <person name="Teeling H."/>
            <person name="Waldmann J."/>
            <person name="Richter M."/>
            <person name="Barbe V."/>
            <person name="Bataille E."/>
            <person name="Glockner F.O."/>
            <person name="Amann R."/>
        </authorList>
    </citation>
    <scope>NUCLEOTIDE SEQUENCE</scope>
</reference>
<dbReference type="GO" id="GO:0120159">
    <property type="term" value="F:rRNA pseudouridine synthase activity"/>
    <property type="evidence" value="ECO:0007669"/>
    <property type="project" value="UniProtKB-ARBA"/>
</dbReference>
<dbReference type="SUPFAM" id="SSF55174">
    <property type="entry name" value="Alpha-L RNA-binding motif"/>
    <property type="match status" value="1"/>
</dbReference>
<dbReference type="Gene3D" id="3.30.70.1560">
    <property type="entry name" value="Alpha-L RNA-binding motif"/>
    <property type="match status" value="1"/>
</dbReference>
<feature type="domain" description="RNA-binding S4" evidence="4">
    <location>
        <begin position="9"/>
        <end position="67"/>
    </location>
</feature>
<keyword evidence="3" id="KW-0694">RNA-binding</keyword>
<dbReference type="InterPro" id="IPR020094">
    <property type="entry name" value="TruA/RsuA/RluB/E/F_N"/>
</dbReference>
<accession>F4MLD8</accession>
<dbReference type="PROSITE" id="PS01149">
    <property type="entry name" value="PSI_RSU"/>
    <property type="match status" value="1"/>
</dbReference>
<evidence type="ECO:0000259" key="4">
    <source>
        <dbReference type="SMART" id="SM00363"/>
    </source>
</evidence>
<dbReference type="InterPro" id="IPR006145">
    <property type="entry name" value="PsdUridine_synth_RsuA/RluA"/>
</dbReference>
<dbReference type="Pfam" id="PF01479">
    <property type="entry name" value="S4"/>
    <property type="match status" value="1"/>
</dbReference>
<gene>
    <name evidence="5" type="primary">rluF</name>
    <name evidence="5" type="ORF">S3_843_0009</name>
</gene>
<dbReference type="PROSITE" id="PS50889">
    <property type="entry name" value="S4"/>
    <property type="match status" value="1"/>
</dbReference>
<proteinExistence type="inferred from homology"/>
<dbReference type="FunFam" id="3.10.290.10:FF:000003">
    <property type="entry name" value="Pseudouridine synthase"/>
    <property type="match status" value="1"/>
</dbReference>
<reference evidence="5" key="1">
    <citation type="submission" date="2010-04" db="EMBL/GenBank/DDBJ databases">
        <authorList>
            <person name="Genoscope - CEA"/>
        </authorList>
    </citation>
    <scope>NUCLEOTIDE SEQUENCE</scope>
</reference>
<dbReference type="AlphaFoldDB" id="F4MLD8"/>
<dbReference type="SUPFAM" id="SSF55120">
    <property type="entry name" value="Pseudouridine synthase"/>
    <property type="match status" value="1"/>
</dbReference>
<dbReference type="InterPro" id="IPR042092">
    <property type="entry name" value="PsdUridine_s_RsuA/RluB/E/F_cat"/>
</dbReference>
<dbReference type="InterPro" id="IPR020103">
    <property type="entry name" value="PsdUridine_synth_cat_dom_sf"/>
</dbReference>
<evidence type="ECO:0000256" key="1">
    <source>
        <dbReference type="ARBA" id="ARBA00008348"/>
    </source>
</evidence>
<dbReference type="InterPro" id="IPR050343">
    <property type="entry name" value="RsuA_PseudoU_synthase"/>
</dbReference>